<name>A0ACC2MUI7_PERAE</name>
<evidence type="ECO:0000313" key="2">
    <source>
        <dbReference type="Proteomes" id="UP001234297"/>
    </source>
</evidence>
<evidence type="ECO:0000313" key="1">
    <source>
        <dbReference type="EMBL" id="KAJ8649335.1"/>
    </source>
</evidence>
<dbReference type="EMBL" id="CM056809">
    <property type="protein sequence ID" value="KAJ8649335.1"/>
    <property type="molecule type" value="Genomic_DNA"/>
</dbReference>
<sequence length="100" mass="11784">MLDNVRGTRIHQFLGFQSHKPRVTSYRCWVQVYWLKGPQTKPFRCQWLDLKVDNRLGTDWERVGQSNGRPVIGCSKLSKVVVSRKPGKRLRERKQSTERS</sequence>
<organism evidence="1 2">
    <name type="scientific">Persea americana</name>
    <name type="common">Avocado</name>
    <dbReference type="NCBI Taxonomy" id="3435"/>
    <lineage>
        <taxon>Eukaryota</taxon>
        <taxon>Viridiplantae</taxon>
        <taxon>Streptophyta</taxon>
        <taxon>Embryophyta</taxon>
        <taxon>Tracheophyta</taxon>
        <taxon>Spermatophyta</taxon>
        <taxon>Magnoliopsida</taxon>
        <taxon>Magnoliidae</taxon>
        <taxon>Laurales</taxon>
        <taxon>Lauraceae</taxon>
        <taxon>Persea</taxon>
    </lineage>
</organism>
<reference evidence="1 2" key="1">
    <citation type="journal article" date="2022" name="Hortic Res">
        <title>A haplotype resolved chromosomal level avocado genome allows analysis of novel avocado genes.</title>
        <authorList>
            <person name="Nath O."/>
            <person name="Fletcher S.J."/>
            <person name="Hayward A."/>
            <person name="Shaw L.M."/>
            <person name="Masouleh A.K."/>
            <person name="Furtado A."/>
            <person name="Henry R.J."/>
            <person name="Mitter N."/>
        </authorList>
    </citation>
    <scope>NUCLEOTIDE SEQUENCE [LARGE SCALE GENOMIC DNA]</scope>
    <source>
        <strain evidence="2">cv. Hass</strain>
    </source>
</reference>
<proteinExistence type="predicted"/>
<dbReference type="Proteomes" id="UP001234297">
    <property type="component" value="Chromosome 1"/>
</dbReference>
<comment type="caution">
    <text evidence="1">The sequence shown here is derived from an EMBL/GenBank/DDBJ whole genome shotgun (WGS) entry which is preliminary data.</text>
</comment>
<gene>
    <name evidence="1" type="ORF">MRB53_002358</name>
</gene>
<keyword evidence="2" id="KW-1185">Reference proteome</keyword>
<accession>A0ACC2MUI7</accession>
<protein>
    <submittedName>
        <fullName evidence="1">Uncharacterized protein</fullName>
    </submittedName>
</protein>